<feature type="region of interest" description="Disordered" evidence="3">
    <location>
        <begin position="320"/>
        <end position="339"/>
    </location>
</feature>
<feature type="region of interest" description="Disordered" evidence="3">
    <location>
        <begin position="204"/>
        <end position="226"/>
    </location>
</feature>
<feature type="region of interest" description="Disordered" evidence="3">
    <location>
        <begin position="1"/>
        <end position="79"/>
    </location>
</feature>
<dbReference type="PANTHER" id="PTHR30612:SF0">
    <property type="entry name" value="CHLOROPLAST PROTEIN-TRANSPORTING ATPASE"/>
    <property type="match status" value="1"/>
</dbReference>
<dbReference type="InterPro" id="IPR027417">
    <property type="entry name" value="P-loop_NTPase"/>
</dbReference>
<keyword evidence="2" id="KW-0811">Translocation</keyword>
<evidence type="ECO:0000259" key="4">
    <source>
        <dbReference type="PROSITE" id="PS51196"/>
    </source>
</evidence>
<feature type="region of interest" description="Disordered" evidence="3">
    <location>
        <begin position="167"/>
        <end position="186"/>
    </location>
</feature>
<feature type="domain" description="SecA family profile" evidence="4">
    <location>
        <begin position="1158"/>
        <end position="1799"/>
    </location>
</feature>
<keyword evidence="6" id="KW-1185">Reference proteome</keyword>
<dbReference type="Pfam" id="PF07517">
    <property type="entry name" value="SecA_DEAD"/>
    <property type="match status" value="1"/>
</dbReference>
<protein>
    <recommendedName>
        <fullName evidence="4">SecA family profile domain-containing protein</fullName>
    </recommendedName>
</protein>
<keyword evidence="1" id="KW-0653">Protein transport</keyword>
<proteinExistence type="predicted"/>
<feature type="compositionally biased region" description="Basic and acidic residues" evidence="3">
    <location>
        <begin position="204"/>
        <end position="222"/>
    </location>
</feature>
<reference evidence="5 6" key="1">
    <citation type="submission" date="2023-09" db="EMBL/GenBank/DDBJ databases">
        <title>Nesidiocoris tenuis whole genome shotgun sequence.</title>
        <authorList>
            <person name="Shibata T."/>
            <person name="Shimoda M."/>
            <person name="Kobayashi T."/>
            <person name="Uehara T."/>
        </authorList>
    </citation>
    <scope>NUCLEOTIDE SEQUENCE [LARGE SCALE GENOMIC DNA]</scope>
    <source>
        <strain evidence="5 6">Japan</strain>
    </source>
</reference>
<sequence>MGSFQTKKSRTAESAIVSGWDRDIPETALDVFQEGSDDDDGTTEDSSSNTSSDDTSSTKDEFEPESPDDGQKNIGCHPSIPDAMGYLAMTTFSEVEHQELPPNTAAQVSPQVSDEVRDAEGSCIDTIDSVRKINIVSPTTSTGPEKALTSLLGSARKEVDDNMIEVPLNSDETKGNDSSIRNPNDLMIGSVRKGRAENNKNEMIEGSCSKDDLEPESPRDGLQKVGCHPSIPDALGYLAMTTFSEVEHQELPPNTAAQVSPQVSDEVRDAEGSCIDTIDSVRKINIVSPTTSTGPEKALTSLLGSARNEVDDSMIEVARNSDETKGNDSLSRNPNDLTIGSVREGRAENSKNEMIEGRWLGGRCKDDLEPESPRDGLQEVGCLSSRLKADDIPAKIACSQADHIKSIVSSRDYWSFDQGQFVECKLIGSIIHEIYSFQLRYSWYTVYARRQGTEYLLTIDEQRFVARVAIHPQDNLSLYNFECFKQKISSRILVIRVLEDEMVDRRNQSVGKFARLLETALASENGGQSAQRLLIFISSIMEKEPLKCLEQLSTNQAVPVELRSGADELLEMERSIATRNFPIICHRNSSRANLKDIIRKFYLLGIDLHQKRLMDFCPPALPLFSNTVKNMSPEIVLFVSRGDVDVFQHLLTTTNEPEMLPFFEYLLEDFFNRVKNINSRSSFADKTPLVNPALGFLFKSFWEIMGEIKRVVGTCDNLLIKGENHWRLIDLIQWPANRGHRPVQHVYRSLECQYKFVFKLMKHFYPNGRWKSRKFQYQFQLQNENQPWWKQLWTKYSQGCNRHLRDVCEERKIWLYIMDHVIEQVVIDRICSSEEFFIYYEPLMVFHSTFVTNSTTESQESFRLTTHSILRYIVETSTFLHDSGGVDQYILTEQMSYLTQMVGDESSFIFFRDLVTEYIKLWELRHELDCQHMKTPGFLAGQLNELVNFILQMVIDTLRKSAPIKTLSVFLTRVNEFLTDFHNMAFSTTWYVKSKNPDHCGLTKVSNKIADEPDCSHLVTDVNAYLISLGDSERPPHYNIHIIRKLLDCVNVALEKTWATDEEPVVGKLDAASTLLGAIRSSLIYMKEQPDYRDFTIYEKDSTVLFVRAVDTCPDLHSFKKRVGRISESIWYLRKKDEIGVDRALEMLEPIFGDEIEKNILRTCYHRYAEQFLERLENANGQDSTDDKILQIADDLKCRRTDNSVKEWDGTFKTETVPDILAGLSAIWSLMKSEDVTTGENLLQPHCVQILCALRLFGVDRDYIGAKSHLAQILTGQGKSVVLALVAAVFALTGHSVFIACYSRYLVKRDVSEFNDFFNVLDLNNRVEYITINGLAEKRMNPTVDSRRLNLRNDLRNYVLHRTPLPNLASSSFDVSNTILLIDEVDVFFSKDVYGSQMCTSTTIFIPGLAKVQEHMWATVTSGDCTVDELLEETEEFINREIQSKNSVFTKLDEIRNRAGSFRILEGENGHIIEKTYSSNQELIRKHLNDMARQAIRVSKLENITKNFMVNDDGLMCYKDPIDGIFSSHFKGYNLSFSYLKLKSRDFDCKNGGNYGYLNLDAGCISYAKLPTDFPLIVGVTGTLRNVYDHEKTAMREFYNIVNYTDCPSFYGASIVKFDPQLDFRIVDSVEQWRCVLFERAYSQIEAGRAVMIFLEREVEIDSFAREFGNKFAALNILTENTDDDTKELFIHRAGTTSTLTLVSRGIGRGTDFKSSLAVERNGGIHVVQSFFSTDRKEETQIKGRTARKDNKGSYELILCRKHLMDARLLDENDNTAITYSKLDELRTNLQEQNGTMIAAEIRKHFIDHATTIKFYGLEPE</sequence>
<dbReference type="PROSITE" id="PS51196">
    <property type="entry name" value="SECA_MOTOR_DEAD"/>
    <property type="match status" value="1"/>
</dbReference>
<accession>A0ABN7BD07</accession>
<gene>
    <name evidence="5" type="ORF">NTJ_13518</name>
</gene>
<evidence type="ECO:0000256" key="3">
    <source>
        <dbReference type="SAM" id="MobiDB-lite"/>
    </source>
</evidence>
<evidence type="ECO:0000313" key="6">
    <source>
        <dbReference type="Proteomes" id="UP001307889"/>
    </source>
</evidence>
<dbReference type="SUPFAM" id="SSF52540">
    <property type="entry name" value="P-loop containing nucleoside triphosphate hydrolases"/>
    <property type="match status" value="2"/>
</dbReference>
<organism evidence="5 6">
    <name type="scientific">Nesidiocoris tenuis</name>
    <dbReference type="NCBI Taxonomy" id="355587"/>
    <lineage>
        <taxon>Eukaryota</taxon>
        <taxon>Metazoa</taxon>
        <taxon>Ecdysozoa</taxon>
        <taxon>Arthropoda</taxon>
        <taxon>Hexapoda</taxon>
        <taxon>Insecta</taxon>
        <taxon>Pterygota</taxon>
        <taxon>Neoptera</taxon>
        <taxon>Paraneoptera</taxon>
        <taxon>Hemiptera</taxon>
        <taxon>Heteroptera</taxon>
        <taxon>Panheteroptera</taxon>
        <taxon>Cimicomorpha</taxon>
        <taxon>Miridae</taxon>
        <taxon>Dicyphina</taxon>
        <taxon>Nesidiocoris</taxon>
    </lineage>
</organism>
<dbReference type="InterPro" id="IPR000185">
    <property type="entry name" value="SecA"/>
</dbReference>
<evidence type="ECO:0000256" key="1">
    <source>
        <dbReference type="ARBA" id="ARBA00022927"/>
    </source>
</evidence>
<dbReference type="EMBL" id="AP028920">
    <property type="protein sequence ID" value="BET00703.1"/>
    <property type="molecule type" value="Genomic_DNA"/>
</dbReference>
<dbReference type="InterPro" id="IPR011115">
    <property type="entry name" value="SecA_DEAD"/>
</dbReference>
<feature type="compositionally biased region" description="Low complexity" evidence="3">
    <location>
        <begin position="44"/>
        <end position="55"/>
    </location>
</feature>
<feature type="compositionally biased region" description="Polar residues" evidence="3">
    <location>
        <begin position="327"/>
        <end position="338"/>
    </location>
</feature>
<dbReference type="PANTHER" id="PTHR30612">
    <property type="entry name" value="SECA INNER MEMBRANE COMPONENT OF SEC PROTEIN SECRETION SYSTEM"/>
    <property type="match status" value="1"/>
</dbReference>
<evidence type="ECO:0000313" key="5">
    <source>
        <dbReference type="EMBL" id="BET00703.1"/>
    </source>
</evidence>
<keyword evidence="1" id="KW-0813">Transport</keyword>
<dbReference type="Proteomes" id="UP001307889">
    <property type="component" value="Chromosome 12"/>
</dbReference>
<dbReference type="Gene3D" id="3.40.50.300">
    <property type="entry name" value="P-loop containing nucleotide triphosphate hydrolases"/>
    <property type="match status" value="2"/>
</dbReference>
<name>A0ABN7BD07_9HEMI</name>
<evidence type="ECO:0000256" key="2">
    <source>
        <dbReference type="ARBA" id="ARBA00023010"/>
    </source>
</evidence>
<dbReference type="InterPro" id="IPR014018">
    <property type="entry name" value="SecA_motor_DEAD"/>
</dbReference>